<gene>
    <name evidence="2" type="ORF">ACFSUE_05100</name>
</gene>
<dbReference type="EMBL" id="JBHUMQ010000013">
    <property type="protein sequence ID" value="MFD2693011.1"/>
    <property type="molecule type" value="Genomic_DNA"/>
</dbReference>
<dbReference type="GO" id="GO:0016787">
    <property type="term" value="F:hydrolase activity"/>
    <property type="evidence" value="ECO:0007669"/>
    <property type="project" value="UniProtKB-KW"/>
</dbReference>
<dbReference type="InterPro" id="IPR010315">
    <property type="entry name" value="DUF915_hydro-like"/>
</dbReference>
<evidence type="ECO:0000256" key="1">
    <source>
        <dbReference type="SAM" id="Phobius"/>
    </source>
</evidence>
<dbReference type="RefSeq" id="WP_253063238.1">
    <property type="nucleotide sequence ID" value="NZ_JAMXWM010000019.1"/>
</dbReference>
<keyword evidence="1" id="KW-0812">Transmembrane</keyword>
<feature type="transmembrane region" description="Helical" evidence="1">
    <location>
        <begin position="6"/>
        <end position="24"/>
    </location>
</feature>
<dbReference type="PANTHER" id="PTHR37946">
    <property type="entry name" value="SLL1969 PROTEIN"/>
    <property type="match status" value="1"/>
</dbReference>
<comment type="caution">
    <text evidence="2">The sequence shown here is derived from an EMBL/GenBank/DDBJ whole genome shotgun (WGS) entry which is preliminary data.</text>
</comment>
<evidence type="ECO:0000313" key="2">
    <source>
        <dbReference type="EMBL" id="MFD2693011.1"/>
    </source>
</evidence>
<protein>
    <submittedName>
        <fullName evidence="2">Alpha/beta fold hydrolase</fullName>
    </submittedName>
</protein>
<dbReference type="InterPro" id="IPR029058">
    <property type="entry name" value="AB_hydrolase_fold"/>
</dbReference>
<keyword evidence="3" id="KW-1185">Reference proteome</keyword>
<sequence length="285" mass="32504">MKVIHVLSLFIAIALITVIFSCFFSKASIHQLKSVDSSMKTAAAQTNKQQIPTVFIHGWKGSERSFRTMFQRLQANYDGPERAIVITVEPNGVTKSSGKMKNQKIPLIQVIFASNHESMEQQADWLKNVFFVLKRDYGIKQVNVVSHSMGGKAFTCYLEQINVPSDYPSIKKYVAIAAPFDWINGPLNDKDYTIEQLQQNSYLFQHRSRLPKNLNVLAIAGEMRNPIEGDGVVSQQSAFFGRYFFNHAHYQEKTVYGSNAQHSMLHENPQVDRMIAEFLWTIHPK</sequence>
<dbReference type="Pfam" id="PF06028">
    <property type="entry name" value="DUF915"/>
    <property type="match status" value="1"/>
</dbReference>
<organism evidence="2 3">
    <name type="scientific">Sporolactobacillus shoreicorticis</name>
    <dbReference type="NCBI Taxonomy" id="1923877"/>
    <lineage>
        <taxon>Bacteria</taxon>
        <taxon>Bacillati</taxon>
        <taxon>Bacillota</taxon>
        <taxon>Bacilli</taxon>
        <taxon>Bacillales</taxon>
        <taxon>Sporolactobacillaceae</taxon>
        <taxon>Sporolactobacillus</taxon>
    </lineage>
</organism>
<reference evidence="3" key="1">
    <citation type="journal article" date="2019" name="Int. J. Syst. Evol. Microbiol.">
        <title>The Global Catalogue of Microorganisms (GCM) 10K type strain sequencing project: providing services to taxonomists for standard genome sequencing and annotation.</title>
        <authorList>
            <consortium name="The Broad Institute Genomics Platform"/>
            <consortium name="The Broad Institute Genome Sequencing Center for Infectious Disease"/>
            <person name="Wu L."/>
            <person name="Ma J."/>
        </authorList>
    </citation>
    <scope>NUCLEOTIDE SEQUENCE [LARGE SCALE GENOMIC DNA]</scope>
    <source>
        <strain evidence="3">TISTR 2466</strain>
    </source>
</reference>
<dbReference type="PROSITE" id="PS51257">
    <property type="entry name" value="PROKAR_LIPOPROTEIN"/>
    <property type="match status" value="1"/>
</dbReference>
<keyword evidence="1" id="KW-0472">Membrane</keyword>
<evidence type="ECO:0000313" key="3">
    <source>
        <dbReference type="Proteomes" id="UP001597399"/>
    </source>
</evidence>
<keyword evidence="2" id="KW-0378">Hydrolase</keyword>
<proteinExistence type="predicted"/>
<dbReference type="SUPFAM" id="SSF53474">
    <property type="entry name" value="alpha/beta-Hydrolases"/>
    <property type="match status" value="1"/>
</dbReference>
<name>A0ABW5RZY5_9BACL</name>
<accession>A0ABW5RZY5</accession>
<keyword evidence="1" id="KW-1133">Transmembrane helix</keyword>
<dbReference type="Proteomes" id="UP001597399">
    <property type="component" value="Unassembled WGS sequence"/>
</dbReference>
<dbReference type="Gene3D" id="3.40.50.1820">
    <property type="entry name" value="alpha/beta hydrolase"/>
    <property type="match status" value="1"/>
</dbReference>
<dbReference type="PANTHER" id="PTHR37946:SF1">
    <property type="entry name" value="SLL1969 PROTEIN"/>
    <property type="match status" value="1"/>
</dbReference>